<accession>A0A0K6IN11</accession>
<evidence type="ECO:0000259" key="7">
    <source>
        <dbReference type="Pfam" id="PF01138"/>
    </source>
</evidence>
<keyword evidence="4 6" id="KW-0819">tRNA processing</keyword>
<dbReference type="Pfam" id="PF01138">
    <property type="entry name" value="RNase_PH"/>
    <property type="match status" value="1"/>
</dbReference>
<dbReference type="GO" id="GO:0008033">
    <property type="term" value="P:tRNA processing"/>
    <property type="evidence" value="ECO:0007669"/>
    <property type="project" value="UniProtKB-UniRule"/>
</dbReference>
<dbReference type="GO" id="GO:0016075">
    <property type="term" value="P:rRNA catabolic process"/>
    <property type="evidence" value="ECO:0007669"/>
    <property type="project" value="UniProtKB-UniRule"/>
</dbReference>
<dbReference type="InterPro" id="IPR002381">
    <property type="entry name" value="RNase_PH_bac-type"/>
</dbReference>
<gene>
    <name evidence="6" type="primary">rph</name>
    <name evidence="9" type="ORF">Ga0061068_10129</name>
</gene>
<dbReference type="InterPro" id="IPR001247">
    <property type="entry name" value="ExoRNase_PH_dom1"/>
</dbReference>
<dbReference type="EC" id="2.7.7.56" evidence="6"/>
<evidence type="ECO:0000256" key="5">
    <source>
        <dbReference type="ARBA" id="ARBA00022884"/>
    </source>
</evidence>
<comment type="similarity">
    <text evidence="1 6">Belongs to the RNase PH family.</text>
</comment>
<dbReference type="PANTHER" id="PTHR11953:SF0">
    <property type="entry name" value="EXOSOME COMPLEX COMPONENT RRP41"/>
    <property type="match status" value="1"/>
</dbReference>
<dbReference type="GO" id="GO:0031125">
    <property type="term" value="P:rRNA 3'-end processing"/>
    <property type="evidence" value="ECO:0007669"/>
    <property type="project" value="UniProtKB-ARBA"/>
</dbReference>
<dbReference type="SUPFAM" id="SSF55666">
    <property type="entry name" value="Ribonuclease PH domain 2-like"/>
    <property type="match status" value="1"/>
</dbReference>
<dbReference type="SUPFAM" id="SSF54211">
    <property type="entry name" value="Ribosomal protein S5 domain 2-like"/>
    <property type="match status" value="1"/>
</dbReference>
<dbReference type="InterPro" id="IPR015847">
    <property type="entry name" value="ExoRNase_PH_dom2"/>
</dbReference>
<dbReference type="InterPro" id="IPR050080">
    <property type="entry name" value="RNase_PH"/>
</dbReference>
<dbReference type="PANTHER" id="PTHR11953">
    <property type="entry name" value="EXOSOME COMPLEX COMPONENT"/>
    <property type="match status" value="1"/>
</dbReference>
<dbReference type="Gene3D" id="3.30.230.70">
    <property type="entry name" value="GHMP Kinase, N-terminal domain"/>
    <property type="match status" value="1"/>
</dbReference>
<comment type="subunit">
    <text evidence="6">Homohexameric ring arranged as a trimer of dimers.</text>
</comment>
<dbReference type="PROSITE" id="PS01277">
    <property type="entry name" value="RIBONUCLEASE_PH"/>
    <property type="match status" value="1"/>
</dbReference>
<feature type="binding site" evidence="6">
    <location>
        <begin position="124"/>
        <end position="126"/>
    </location>
    <ligand>
        <name>phosphate</name>
        <dbReference type="ChEBI" id="CHEBI:43474"/>
        <note>substrate</note>
    </ligand>
</feature>
<evidence type="ECO:0000256" key="3">
    <source>
        <dbReference type="ARBA" id="ARBA00022555"/>
    </source>
</evidence>
<proteinExistence type="inferred from homology"/>
<dbReference type="Proteomes" id="UP000182108">
    <property type="component" value="Unassembled WGS sequence"/>
</dbReference>
<dbReference type="InterPro" id="IPR036345">
    <property type="entry name" value="ExoRNase_PH_dom2_sf"/>
</dbReference>
<dbReference type="FunFam" id="3.30.230.70:FF:000003">
    <property type="entry name" value="Ribonuclease PH"/>
    <property type="match status" value="1"/>
</dbReference>
<evidence type="ECO:0000256" key="4">
    <source>
        <dbReference type="ARBA" id="ARBA00022694"/>
    </source>
</evidence>
<evidence type="ECO:0000313" key="10">
    <source>
        <dbReference type="Proteomes" id="UP000182108"/>
    </source>
</evidence>
<organism evidence="9 10">
    <name type="scientific">Tepidiphilus thermophilus</name>
    <dbReference type="NCBI Taxonomy" id="876478"/>
    <lineage>
        <taxon>Bacteria</taxon>
        <taxon>Pseudomonadati</taxon>
        <taxon>Pseudomonadota</taxon>
        <taxon>Hydrogenophilia</taxon>
        <taxon>Hydrogenophilales</taxon>
        <taxon>Hydrogenophilaceae</taxon>
        <taxon>Tepidiphilus</taxon>
    </lineage>
</organism>
<keyword evidence="10" id="KW-1185">Reference proteome</keyword>
<dbReference type="InterPro" id="IPR027408">
    <property type="entry name" value="PNPase/RNase_PH_dom_sf"/>
</dbReference>
<dbReference type="AlphaFoldDB" id="A0A0K6IN11"/>
<keyword evidence="2 6" id="KW-0698">rRNA processing</keyword>
<dbReference type="EMBL" id="CYHH01000001">
    <property type="protein sequence ID" value="CUB04682.1"/>
    <property type="molecule type" value="Genomic_DNA"/>
</dbReference>
<dbReference type="NCBIfam" id="TIGR01966">
    <property type="entry name" value="RNasePH"/>
    <property type="match status" value="1"/>
</dbReference>
<keyword evidence="5" id="KW-0694">RNA-binding</keyword>
<feature type="domain" description="Exoribonuclease phosphorolytic" evidence="7">
    <location>
        <begin position="10"/>
        <end position="140"/>
    </location>
</feature>
<dbReference type="OrthoDB" id="5290582at2"/>
<evidence type="ECO:0000313" key="9">
    <source>
        <dbReference type="EMBL" id="CUB04682.1"/>
    </source>
</evidence>
<name>A0A0K6IN11_9PROT</name>
<dbReference type="HAMAP" id="MF_00564">
    <property type="entry name" value="RNase_PH"/>
    <property type="match status" value="1"/>
</dbReference>
<dbReference type="GO" id="GO:0000175">
    <property type="term" value="F:3'-5'-RNA exonuclease activity"/>
    <property type="evidence" value="ECO:0007669"/>
    <property type="project" value="UniProtKB-UniRule"/>
</dbReference>
<protein>
    <recommendedName>
        <fullName evidence="6">Ribonuclease PH</fullName>
        <shortName evidence="6">RNase PH</shortName>
        <ecNumber evidence="6">2.7.7.56</ecNumber>
    </recommendedName>
    <alternativeName>
        <fullName evidence="6">tRNA nucleotidyltransferase</fullName>
    </alternativeName>
</protein>
<dbReference type="GO" id="GO:0009022">
    <property type="term" value="F:tRNA nucleotidyltransferase activity"/>
    <property type="evidence" value="ECO:0007669"/>
    <property type="project" value="UniProtKB-UniRule"/>
</dbReference>
<comment type="catalytic activity">
    <reaction evidence="6">
        <text>tRNA(n+1) + phosphate = tRNA(n) + a ribonucleoside 5'-diphosphate</text>
        <dbReference type="Rhea" id="RHEA:10628"/>
        <dbReference type="Rhea" id="RHEA-COMP:17343"/>
        <dbReference type="Rhea" id="RHEA-COMP:17344"/>
        <dbReference type="ChEBI" id="CHEBI:43474"/>
        <dbReference type="ChEBI" id="CHEBI:57930"/>
        <dbReference type="ChEBI" id="CHEBI:173114"/>
        <dbReference type="EC" id="2.7.7.56"/>
    </reaction>
</comment>
<evidence type="ECO:0000259" key="8">
    <source>
        <dbReference type="Pfam" id="PF03725"/>
    </source>
</evidence>
<feature type="domain" description="Exoribonuclease phosphorolytic" evidence="8">
    <location>
        <begin position="157"/>
        <end position="224"/>
    </location>
</feature>
<comment type="function">
    <text evidence="6">Phosphorolytic 3'-5' exoribonuclease that plays an important role in tRNA 3'-end maturation. Removes nucleotide residues following the 3'-CCA terminus of tRNAs; can also add nucleotides to the ends of RNA molecules by using nucleoside diphosphates as substrates, but this may not be physiologically important. Probably plays a role in initiation of 16S rRNA degradation (leading to ribosome degradation) during starvation.</text>
</comment>
<sequence length="237" mass="25103">MRHDGRRADELRPVRIERGFTEYAEGSVLVSFGRTRVLCTASVEESVPPFLKGTGQGWVTAEYGMLPRATHTRTPREAAKGKQGGRTLEIQRLIGRSLRAVVDLAALGERQIVLDCDVLQADGGTRTAAITGAWVALADACEALVARGVLSASPVRDQVAAVSVGLVGGEALLDLDYAEDSTCDTDMNVVMTGAGGFVELQGTAEHGAFDRKALEALLALAEKGIGELLVAQRESRA</sequence>
<dbReference type="InterPro" id="IPR018336">
    <property type="entry name" value="RNase_PH_CS"/>
</dbReference>
<evidence type="ECO:0000256" key="1">
    <source>
        <dbReference type="ARBA" id="ARBA00006678"/>
    </source>
</evidence>
<evidence type="ECO:0000256" key="6">
    <source>
        <dbReference type="HAMAP-Rule" id="MF_00564"/>
    </source>
</evidence>
<dbReference type="Pfam" id="PF03725">
    <property type="entry name" value="RNase_PH_C"/>
    <property type="match status" value="1"/>
</dbReference>
<reference evidence="10" key="1">
    <citation type="submission" date="2015-08" db="EMBL/GenBank/DDBJ databases">
        <authorList>
            <person name="Babu N.S."/>
            <person name="Beckwith C.J."/>
            <person name="Beseler K.G."/>
            <person name="Brison A."/>
            <person name="Carone J.V."/>
            <person name="Caskin T.P."/>
            <person name="Diamond M."/>
            <person name="Durham M.E."/>
            <person name="Foxe J.M."/>
            <person name="Go M."/>
            <person name="Henderson B.A."/>
            <person name="Jones I.B."/>
            <person name="McGettigan J.A."/>
            <person name="Micheletti S.J."/>
            <person name="Nasrallah M.E."/>
            <person name="Ortiz D."/>
            <person name="Piller C.R."/>
            <person name="Privatt S.R."/>
            <person name="Schneider S.L."/>
            <person name="Sharp S."/>
            <person name="Smith T.C."/>
            <person name="Stanton J.D."/>
            <person name="Ullery H.E."/>
            <person name="Wilson R.J."/>
            <person name="Serrano M.G."/>
            <person name="Buck G."/>
            <person name="Lee V."/>
            <person name="Wang Y."/>
            <person name="Carvalho R."/>
            <person name="Voegtly L."/>
            <person name="Shi R."/>
            <person name="Duckworth R."/>
            <person name="Johnson A."/>
            <person name="Loviza R."/>
            <person name="Walstead R."/>
            <person name="Shah Z."/>
            <person name="Kiflezghi M."/>
            <person name="Wade K."/>
            <person name="Ball S.L."/>
            <person name="Bradley K.W."/>
            <person name="Asai D.J."/>
            <person name="Bowman C.A."/>
            <person name="Russell D.A."/>
            <person name="Pope W.H."/>
            <person name="Jacobs-Sera D."/>
            <person name="Hendrix R.W."/>
            <person name="Hatfull G.F."/>
        </authorList>
    </citation>
    <scope>NUCLEOTIDE SEQUENCE [LARGE SCALE GENOMIC DNA]</scope>
    <source>
        <strain evidence="10">JCM 19170</strain>
    </source>
</reference>
<feature type="binding site" evidence="6">
    <location>
        <position position="86"/>
    </location>
    <ligand>
        <name>phosphate</name>
        <dbReference type="ChEBI" id="CHEBI:43474"/>
        <note>substrate</note>
    </ligand>
</feature>
<evidence type="ECO:0000256" key="2">
    <source>
        <dbReference type="ARBA" id="ARBA00022552"/>
    </source>
</evidence>
<dbReference type="RefSeq" id="WP_055422432.1">
    <property type="nucleotide sequence ID" value="NZ_CYHH01000001.1"/>
</dbReference>
<dbReference type="GO" id="GO:0000049">
    <property type="term" value="F:tRNA binding"/>
    <property type="evidence" value="ECO:0007669"/>
    <property type="project" value="UniProtKB-UniRule"/>
</dbReference>
<dbReference type="InterPro" id="IPR020568">
    <property type="entry name" value="Ribosomal_Su5_D2-typ_SF"/>
</dbReference>
<dbReference type="CDD" id="cd11362">
    <property type="entry name" value="RNase_PH_bact"/>
    <property type="match status" value="1"/>
</dbReference>
<keyword evidence="6" id="KW-0548">Nucleotidyltransferase</keyword>
<keyword evidence="3 6" id="KW-0820">tRNA-binding</keyword>
<keyword evidence="6" id="KW-0808">Transferase</keyword>